<dbReference type="GO" id="GO:0006808">
    <property type="term" value="P:regulation of nitrogen utilization"/>
    <property type="evidence" value="ECO:0007669"/>
    <property type="project" value="UniProtKB-UniRule"/>
</dbReference>
<feature type="region of interest" description="Uridylyltransferase" evidence="7">
    <location>
        <begin position="1"/>
        <end position="301"/>
    </location>
</feature>
<dbReference type="SMART" id="SM00471">
    <property type="entry name" value="HDc"/>
    <property type="match status" value="1"/>
</dbReference>
<keyword evidence="5 7" id="KW-0460">Magnesium</keyword>
<comment type="domain">
    <text evidence="7">Has four distinct domains: an N-terminal nucleotidyltransferase (NT) domain responsible for UTase activity, a central HD domain that encodes UR activity, and two C-terminal ACT domains that seem to have a role in glutamine sensing.</text>
</comment>
<dbReference type="PANTHER" id="PTHR47320:SF1">
    <property type="entry name" value="BIFUNCTIONAL URIDYLYLTRANSFERASE_URIDYLYL-REMOVING ENZYME"/>
    <property type="match status" value="1"/>
</dbReference>
<dbReference type="Pfam" id="PF01842">
    <property type="entry name" value="ACT"/>
    <property type="match status" value="1"/>
</dbReference>
<keyword evidence="1 7" id="KW-0808">Transferase</keyword>
<dbReference type="OrthoDB" id="9758038at2"/>
<dbReference type="RefSeq" id="WP_066885399.1">
    <property type="nucleotide sequence ID" value="NZ_LAXD01000001.1"/>
</dbReference>
<dbReference type="InterPro" id="IPR045865">
    <property type="entry name" value="ACT-like_dom_sf"/>
</dbReference>
<protein>
    <recommendedName>
        <fullName evidence="7">Bifunctional uridylyltransferase/uridylyl-removing enzyme</fullName>
        <shortName evidence="7">UTase/UR</shortName>
    </recommendedName>
    <alternativeName>
        <fullName evidence="7">Bifunctional [protein-PII] modification enzyme</fullName>
    </alternativeName>
    <alternativeName>
        <fullName evidence="7">Bifunctional nitrogen sensor protein</fullName>
    </alternativeName>
    <domain>
        <recommendedName>
            <fullName evidence="7">[Protein-PII] uridylyltransferase</fullName>
            <shortName evidence="7">PII uridylyltransferase</shortName>
            <shortName evidence="7">UTase</shortName>
            <ecNumber evidence="7">2.7.7.59</ecNumber>
        </recommendedName>
    </domain>
    <domain>
        <recommendedName>
            <fullName evidence="7">[Protein-PII]-UMP uridylyl-removing enzyme</fullName>
            <shortName evidence="7">UR</shortName>
            <ecNumber evidence="7">3.1.4.-</ecNumber>
        </recommendedName>
    </domain>
</protein>
<keyword evidence="3" id="KW-0677">Repeat</keyword>
<dbReference type="PANTHER" id="PTHR47320">
    <property type="entry name" value="BIFUNCTIONAL URIDYLYLTRANSFERASE/URIDYLYL-REMOVING ENZYME"/>
    <property type="match status" value="1"/>
</dbReference>
<dbReference type="PIRSF" id="PIRSF006288">
    <property type="entry name" value="PII_uridyltransf"/>
    <property type="match status" value="1"/>
</dbReference>
<evidence type="ECO:0000256" key="5">
    <source>
        <dbReference type="ARBA" id="ARBA00022842"/>
    </source>
</evidence>
<dbReference type="HAMAP" id="MF_00277">
    <property type="entry name" value="PII_uridylyl_transf"/>
    <property type="match status" value="1"/>
</dbReference>
<feature type="domain" description="ACT" evidence="8">
    <location>
        <begin position="594"/>
        <end position="670"/>
    </location>
</feature>
<evidence type="ECO:0000256" key="4">
    <source>
        <dbReference type="ARBA" id="ARBA00022801"/>
    </source>
</evidence>
<dbReference type="InterPro" id="IPR006674">
    <property type="entry name" value="HD_domain"/>
</dbReference>
<name>A0A132MPK6_9ACTN</name>
<dbReference type="SUPFAM" id="SSF55021">
    <property type="entry name" value="ACT-like"/>
    <property type="match status" value="2"/>
</dbReference>
<comment type="catalytic activity">
    <reaction evidence="7">
        <text>[protein-PII]-uridylyl-L-tyrosine + H2O = [protein-PII]-L-tyrosine + UMP + H(+)</text>
        <dbReference type="Rhea" id="RHEA:48600"/>
        <dbReference type="Rhea" id="RHEA-COMP:12147"/>
        <dbReference type="Rhea" id="RHEA-COMP:12148"/>
        <dbReference type="ChEBI" id="CHEBI:15377"/>
        <dbReference type="ChEBI" id="CHEBI:15378"/>
        <dbReference type="ChEBI" id="CHEBI:46858"/>
        <dbReference type="ChEBI" id="CHEBI:57865"/>
        <dbReference type="ChEBI" id="CHEBI:90602"/>
    </reaction>
</comment>
<evidence type="ECO:0000256" key="1">
    <source>
        <dbReference type="ARBA" id="ARBA00022679"/>
    </source>
</evidence>
<dbReference type="InterPro" id="IPR003607">
    <property type="entry name" value="HD/PDEase_dom"/>
</dbReference>
<evidence type="ECO:0000256" key="2">
    <source>
        <dbReference type="ARBA" id="ARBA00022695"/>
    </source>
</evidence>
<keyword evidence="11" id="KW-1185">Reference proteome</keyword>
<evidence type="ECO:0000256" key="6">
    <source>
        <dbReference type="ARBA" id="ARBA00023268"/>
    </source>
</evidence>
<keyword evidence="6 7" id="KW-0511">Multifunctional enzyme</keyword>
<comment type="caution">
    <text evidence="7">Lacks conserved residue(s) required for the propagation of feature annotation.</text>
</comment>
<comment type="caution">
    <text evidence="10">The sequence shown here is derived from an EMBL/GenBank/DDBJ whole genome shotgun (WGS) entry which is preliminary data.</text>
</comment>
<dbReference type="GO" id="GO:0008081">
    <property type="term" value="F:phosphoric diester hydrolase activity"/>
    <property type="evidence" value="ECO:0007669"/>
    <property type="project" value="UniProtKB-UniRule"/>
</dbReference>
<keyword evidence="4 7" id="KW-0378">Hydrolase</keyword>
<feature type="domain" description="ACT" evidence="8">
    <location>
        <begin position="701"/>
        <end position="770"/>
    </location>
</feature>
<evidence type="ECO:0000313" key="11">
    <source>
        <dbReference type="Proteomes" id="UP000070188"/>
    </source>
</evidence>
<dbReference type="Gene3D" id="3.30.460.10">
    <property type="entry name" value="Beta Polymerase, domain 2"/>
    <property type="match status" value="1"/>
</dbReference>
<dbReference type="GO" id="GO:0008773">
    <property type="term" value="F:[protein-PII] uridylyltransferase activity"/>
    <property type="evidence" value="ECO:0007669"/>
    <property type="project" value="UniProtKB-UniRule"/>
</dbReference>
<dbReference type="NCBIfam" id="TIGR01693">
    <property type="entry name" value="UTase_glnD"/>
    <property type="match status" value="1"/>
</dbReference>
<comment type="similarity">
    <text evidence="7">Belongs to the GlnD family.</text>
</comment>
<dbReference type="InterPro" id="IPR002912">
    <property type="entry name" value="ACT_dom"/>
</dbReference>
<gene>
    <name evidence="7" type="primary">glnD</name>
    <name evidence="10" type="ORF">LI90_1298</name>
</gene>
<evidence type="ECO:0000259" key="9">
    <source>
        <dbReference type="PROSITE" id="PS51831"/>
    </source>
</evidence>
<evidence type="ECO:0000256" key="7">
    <source>
        <dbReference type="HAMAP-Rule" id="MF_00277"/>
    </source>
</evidence>
<dbReference type="CDD" id="cd05401">
    <property type="entry name" value="NT_GlnE_GlnD_like"/>
    <property type="match status" value="1"/>
</dbReference>
<dbReference type="InterPro" id="IPR013546">
    <property type="entry name" value="PII_UdlTrfase/GS_AdlTrfase"/>
</dbReference>
<organism evidence="10 11">
    <name type="scientific">Carbonactinospora thermoautotrophica</name>
    <dbReference type="NCBI Taxonomy" id="1469144"/>
    <lineage>
        <taxon>Bacteria</taxon>
        <taxon>Bacillati</taxon>
        <taxon>Actinomycetota</taxon>
        <taxon>Actinomycetes</taxon>
        <taxon>Kitasatosporales</taxon>
        <taxon>Carbonactinosporaceae</taxon>
        <taxon>Carbonactinospora</taxon>
    </lineage>
</organism>
<dbReference type="CDD" id="cd00077">
    <property type="entry name" value="HDc"/>
    <property type="match status" value="1"/>
</dbReference>
<dbReference type="STRING" id="1469144.LI90_1298"/>
<dbReference type="SUPFAM" id="SSF81593">
    <property type="entry name" value="Nucleotidyltransferase substrate binding subunit/domain"/>
    <property type="match status" value="1"/>
</dbReference>
<comment type="function">
    <text evidence="7">Modifies, by uridylylation and deuridylylation, the PII regulatory proteins (GlnB and homologs), in response to the nitrogen status of the cell that GlnD senses through the glutamine level. Under low glutamine levels, catalyzes the conversion of the PII proteins and UTP to PII-UMP and PPi, while under higher glutamine levels, GlnD hydrolyzes PII-UMP to PII and UMP (deuridylylation). Thus, controls uridylylation state and activity of the PII proteins, and plays an important role in the regulation of nitrogen metabolism.</text>
</comment>
<dbReference type="SUPFAM" id="SSF109604">
    <property type="entry name" value="HD-domain/PDEase-like"/>
    <property type="match status" value="1"/>
</dbReference>
<dbReference type="PROSITE" id="PS51671">
    <property type="entry name" value="ACT"/>
    <property type="match status" value="2"/>
</dbReference>
<dbReference type="InterPro" id="IPR010043">
    <property type="entry name" value="UTase/UR"/>
</dbReference>
<accession>A0A132MPK6</accession>
<dbReference type="Pfam" id="PF01966">
    <property type="entry name" value="HD"/>
    <property type="match status" value="1"/>
</dbReference>
<comment type="catalytic activity">
    <reaction evidence="7">
        <text>[protein-PII]-L-tyrosine + UTP = [protein-PII]-uridylyl-L-tyrosine + diphosphate</text>
        <dbReference type="Rhea" id="RHEA:13673"/>
        <dbReference type="Rhea" id="RHEA-COMP:12147"/>
        <dbReference type="Rhea" id="RHEA-COMP:12148"/>
        <dbReference type="ChEBI" id="CHEBI:33019"/>
        <dbReference type="ChEBI" id="CHEBI:46398"/>
        <dbReference type="ChEBI" id="CHEBI:46858"/>
        <dbReference type="ChEBI" id="CHEBI:90602"/>
        <dbReference type="EC" id="2.7.7.59"/>
    </reaction>
</comment>
<dbReference type="EC" id="3.1.4.-" evidence="7"/>
<dbReference type="PROSITE" id="PS51831">
    <property type="entry name" value="HD"/>
    <property type="match status" value="1"/>
</dbReference>
<dbReference type="EMBL" id="LAXD01000001">
    <property type="protein sequence ID" value="KWW99659.1"/>
    <property type="molecule type" value="Genomic_DNA"/>
</dbReference>
<comment type="cofactor">
    <cofactor evidence="7">
        <name>Mg(2+)</name>
        <dbReference type="ChEBI" id="CHEBI:18420"/>
    </cofactor>
</comment>
<dbReference type="SUPFAM" id="SSF81301">
    <property type="entry name" value="Nucleotidyltransferase"/>
    <property type="match status" value="1"/>
</dbReference>
<dbReference type="CDD" id="cd04899">
    <property type="entry name" value="ACT_ACR-UUR-like_2"/>
    <property type="match status" value="1"/>
</dbReference>
<dbReference type="PATRIC" id="fig|1469144.10.peg.1430"/>
<evidence type="ECO:0000259" key="8">
    <source>
        <dbReference type="PROSITE" id="PS51671"/>
    </source>
</evidence>
<evidence type="ECO:0000256" key="3">
    <source>
        <dbReference type="ARBA" id="ARBA00022737"/>
    </source>
</evidence>
<dbReference type="CDD" id="cd04873">
    <property type="entry name" value="ACT_UUR-ACR-like"/>
    <property type="match status" value="1"/>
</dbReference>
<sequence length="770" mass="83376">MLSSPADHFQYGTEREQLLARPDLDGPGRRRALADAADRWLAELLGDASGVAIVAVGGYGRRELSPGSDLDVVLVHDNRADIAEQAERIWYPIWDSGVRLDHAVRTVAEVRRVAAQDLKAQLGLLDARHVAGDAELTRTLRSAVLSDWRAFAHRRLPELLAYGRERAQRFGELAFLIEPDLKEARGGLRDVQALRAVAASWLADPPHGPLEAAYQRLLDVRDALHRVTGRSSDRLLLQDHDAVAEALGLHGGDALLRTVAEAARTIAYASDTTWRQVERVLEARRRRVPWQARRIGPTRLPLAEGVVAQGGEVVLARDAQPRHDPVLLLRAAAAAAQAGLPLSPHAVERLAEESAPLPVPWPAPARDALISLLGAGEACVPVWEALDQAGLIVRLLPDWERVRCRPQRNPVHRFTVDRHLVETAVQAAALTRRVARPDLLLVGALLHDIGKGWPGDHLATGEAIVRDLAPALGFDAADTDVLARLVRHHLLLMHTATRRDLDDPATVDAVVKAVGSVEVLELLHALTEADALATGPTVWTAWRRGLVEELVARTYSALHGRPVPAAPALSPAQRALARNGEFAVTLEPQAHTATLTVVAPDRVGLLALVAGVLSLHRLQVHAATTETVGDVAVQVWQVIPAYGSLPDVAALREDVRRALDGHLDVAGRLARREAAYAPRQGVRVPPPRVDVLPTASESATVVEVRAHDRPALLHKIGQVLADVGVDVRRARVATLGAEAVDVFYVVDEAGEKLDPELSALVKKRILAALR</sequence>
<comment type="activity regulation">
    <text evidence="7">Uridylyltransferase (UTase) activity is inhibited by glutamine, while glutamine activates uridylyl-removing (UR) activity.</text>
</comment>
<dbReference type="InterPro" id="IPR043519">
    <property type="entry name" value="NT_sf"/>
</dbReference>
<dbReference type="Gene3D" id="1.10.3090.10">
    <property type="entry name" value="cca-adding enzyme, domain 2"/>
    <property type="match status" value="1"/>
</dbReference>
<proteinExistence type="inferred from homology"/>
<feature type="domain" description="HD" evidence="9">
    <location>
        <begin position="416"/>
        <end position="520"/>
    </location>
</feature>
<dbReference type="NCBIfam" id="NF002895">
    <property type="entry name" value="PRK03381.1"/>
    <property type="match status" value="1"/>
</dbReference>
<keyword evidence="2 7" id="KW-0548">Nucleotidyltransferase</keyword>
<dbReference type="EC" id="2.7.7.59" evidence="7"/>
<reference evidence="11" key="1">
    <citation type="submission" date="2015-04" db="EMBL/GenBank/DDBJ databases">
        <title>Physiological reanalysis, assessment of diazotrophy, and genome sequences of multiple isolates of Streptomyces thermoautotrophicus.</title>
        <authorList>
            <person name="MacKellar D.C."/>
            <person name="Lieber L."/>
            <person name="Norman J."/>
            <person name="Bolger A."/>
            <person name="Tobin C."/>
            <person name="Murray J.W."/>
            <person name="Chang R."/>
            <person name="Ford T."/>
            <person name="Nguyen P.Q."/>
            <person name="Woodward J."/>
            <person name="Permingeat H."/>
            <person name="Joshi N.S."/>
            <person name="Silver P.A."/>
            <person name="Usadel B."/>
            <person name="Rutherford A.W."/>
            <person name="Friesen M."/>
            <person name="Prell J."/>
        </authorList>
    </citation>
    <scope>NUCLEOTIDE SEQUENCE [LARGE SCALE GENOMIC DNA]</scope>
    <source>
        <strain evidence="11">H1</strain>
    </source>
</reference>
<dbReference type="Proteomes" id="UP000070188">
    <property type="component" value="Unassembled WGS sequence"/>
</dbReference>
<evidence type="ECO:0000313" key="10">
    <source>
        <dbReference type="EMBL" id="KWW99659.1"/>
    </source>
</evidence>
<dbReference type="AlphaFoldDB" id="A0A132MPK6"/>
<dbReference type="Pfam" id="PF08335">
    <property type="entry name" value="GlnD_UR_UTase"/>
    <property type="match status" value="1"/>
</dbReference>